<dbReference type="RefSeq" id="WP_369044966.1">
    <property type="nucleotide sequence ID" value="NZ_CP163302.1"/>
</dbReference>
<dbReference type="EMBL" id="CP163302">
    <property type="protein sequence ID" value="XDP44184.1"/>
    <property type="molecule type" value="Genomic_DNA"/>
</dbReference>
<protein>
    <submittedName>
        <fullName evidence="1">Uncharacterized protein</fullName>
    </submittedName>
</protein>
<name>A0AB39L1G8_9MICC</name>
<sequence length="161" mass="18015">MTTHPIHTLETLRSALALCEHLDGPPARAAHLRAEIQRAEVFEDWIGTLAAPVRSATRALGAARERLFTAALEGSPDIDPSRDEVREAERELRLTARDAGLPQIQIRRLLEYGEVTDADIRQTVQEEKEDRAMAKSGFERLYDIRDGQPVTFFRPVGGSRS</sequence>
<dbReference type="AlphaFoldDB" id="A0AB39L1G8"/>
<accession>A0AB39L1G8</accession>
<evidence type="ECO:0000313" key="1">
    <source>
        <dbReference type="EMBL" id="XDP44184.1"/>
    </source>
</evidence>
<gene>
    <name evidence="1" type="ORF">AB5L97_12940</name>
</gene>
<reference evidence="1" key="1">
    <citation type="submission" date="2024-07" db="EMBL/GenBank/DDBJ databases">
        <authorList>
            <person name="fu j."/>
        </authorList>
    </citation>
    <scope>NUCLEOTIDE SEQUENCE</scope>
    <source>
        <strain evidence="1">P10A9</strain>
    </source>
</reference>
<proteinExistence type="predicted"/>
<organism evidence="1">
    <name type="scientific">Sinomonas puerhi</name>
    <dbReference type="NCBI Taxonomy" id="3238584"/>
    <lineage>
        <taxon>Bacteria</taxon>
        <taxon>Bacillati</taxon>
        <taxon>Actinomycetota</taxon>
        <taxon>Actinomycetes</taxon>
        <taxon>Micrococcales</taxon>
        <taxon>Micrococcaceae</taxon>
        <taxon>Sinomonas</taxon>
    </lineage>
</organism>
<dbReference type="KEGG" id="spue:AB5L97_12940"/>